<gene>
    <name evidence="1" type="ORF">AYO28_24020</name>
</gene>
<evidence type="ECO:0000313" key="1">
    <source>
        <dbReference type="EMBL" id="OAI88241.1"/>
    </source>
</evidence>
<accession>A0A177SGF3</accession>
<reference evidence="1 2" key="1">
    <citation type="submission" date="2016-03" db="EMBL/GenBank/DDBJ databases">
        <title>Draft Genome Assembly of Pseudomonas putida strain CBF10-2.</title>
        <authorList>
            <person name="Iyer R.S."/>
            <person name="Damania A."/>
        </authorList>
    </citation>
    <scope>NUCLEOTIDE SEQUENCE [LARGE SCALE GENOMIC DNA]</scope>
    <source>
        <strain evidence="1 2">CBF10-2</strain>
    </source>
</reference>
<dbReference type="EMBL" id="LUCV01000034">
    <property type="protein sequence ID" value="OAI88241.1"/>
    <property type="molecule type" value="Genomic_DNA"/>
</dbReference>
<sequence length="74" mass="7955">MPVRIDPVDRITQAIPIGIQATALERALAVRRVEAHEHRVIGAVAETQQVMAGAGLDALAIEPEACGGRYRARQ</sequence>
<proteinExistence type="predicted"/>
<dbReference type="AlphaFoldDB" id="A0A177SGF3"/>
<organism evidence="1 2">
    <name type="scientific">Pseudomonas putida</name>
    <name type="common">Arthrobacter siderocapsulatus</name>
    <dbReference type="NCBI Taxonomy" id="303"/>
    <lineage>
        <taxon>Bacteria</taxon>
        <taxon>Pseudomonadati</taxon>
        <taxon>Pseudomonadota</taxon>
        <taxon>Gammaproteobacteria</taxon>
        <taxon>Pseudomonadales</taxon>
        <taxon>Pseudomonadaceae</taxon>
        <taxon>Pseudomonas</taxon>
    </lineage>
</organism>
<dbReference type="Proteomes" id="UP000077752">
    <property type="component" value="Unassembled WGS sequence"/>
</dbReference>
<name>A0A177SGF3_PSEPU</name>
<comment type="caution">
    <text evidence="1">The sequence shown here is derived from an EMBL/GenBank/DDBJ whole genome shotgun (WGS) entry which is preliminary data.</text>
</comment>
<evidence type="ECO:0000313" key="2">
    <source>
        <dbReference type="Proteomes" id="UP000077752"/>
    </source>
</evidence>
<protein>
    <submittedName>
        <fullName evidence="1">Uncharacterized protein</fullName>
    </submittedName>
</protein>